<accession>A0ABV8RKF1</accession>
<comment type="caution">
    <text evidence="4">The sequence shown here is derived from an EMBL/GenBank/DDBJ whole genome shotgun (WGS) entry which is preliminary data.</text>
</comment>
<organism evidence="4 5">
    <name type="scientific">Novosphingobium tardum</name>
    <dbReference type="NCBI Taxonomy" id="1538021"/>
    <lineage>
        <taxon>Bacteria</taxon>
        <taxon>Pseudomonadati</taxon>
        <taxon>Pseudomonadota</taxon>
        <taxon>Alphaproteobacteria</taxon>
        <taxon>Sphingomonadales</taxon>
        <taxon>Sphingomonadaceae</taxon>
        <taxon>Novosphingobium</taxon>
    </lineage>
</organism>
<keyword evidence="5" id="KW-1185">Reference proteome</keyword>
<protein>
    <submittedName>
        <fullName evidence="4">AMP-dependent synthetase/ligase</fullName>
    </submittedName>
</protein>
<keyword evidence="2" id="KW-0067">ATP-binding</keyword>
<dbReference type="Gene3D" id="3.40.50.12780">
    <property type="entry name" value="N-terminal domain of ligase-like"/>
    <property type="match status" value="1"/>
</dbReference>
<keyword evidence="1" id="KW-0547">Nucleotide-binding</keyword>
<evidence type="ECO:0000313" key="4">
    <source>
        <dbReference type="EMBL" id="MFC4293883.1"/>
    </source>
</evidence>
<evidence type="ECO:0000313" key="5">
    <source>
        <dbReference type="Proteomes" id="UP001595828"/>
    </source>
</evidence>
<name>A0ABV8RKF1_9SPHN</name>
<evidence type="ECO:0000256" key="2">
    <source>
        <dbReference type="ARBA" id="ARBA00022840"/>
    </source>
</evidence>
<feature type="domain" description="AMP-dependent synthetase/ligase" evidence="3">
    <location>
        <begin position="18"/>
        <end position="429"/>
    </location>
</feature>
<dbReference type="Pfam" id="PF00501">
    <property type="entry name" value="AMP-binding"/>
    <property type="match status" value="1"/>
</dbReference>
<reference evidence="5" key="1">
    <citation type="journal article" date="2019" name="Int. J. Syst. Evol. Microbiol.">
        <title>The Global Catalogue of Microorganisms (GCM) 10K type strain sequencing project: providing services to taxonomists for standard genome sequencing and annotation.</title>
        <authorList>
            <consortium name="The Broad Institute Genomics Platform"/>
            <consortium name="The Broad Institute Genome Sequencing Center for Infectious Disease"/>
            <person name="Wu L."/>
            <person name="Ma J."/>
        </authorList>
    </citation>
    <scope>NUCLEOTIDE SEQUENCE [LARGE SCALE GENOMIC DNA]</scope>
    <source>
        <strain evidence="5">CGMCC 1.12989</strain>
    </source>
</reference>
<dbReference type="RefSeq" id="WP_379537364.1">
    <property type="nucleotide sequence ID" value="NZ_JBHSDR010000003.1"/>
</dbReference>
<dbReference type="Pfam" id="PF23562">
    <property type="entry name" value="AMP-binding_C_3"/>
    <property type="match status" value="1"/>
</dbReference>
<dbReference type="PANTHER" id="PTHR43272:SF33">
    <property type="entry name" value="AMP-BINDING DOMAIN-CONTAINING PROTEIN-RELATED"/>
    <property type="match status" value="1"/>
</dbReference>
<sequence length="608" mass="66726">MQLADFEGYTSLVAMFLDRAAARADRTFLTSKEGATWKGRSWREVADQVCRMAEGLRALGLNDGDRVMLVSENRPEWCIADLAIMAAGLVTVPTYITNTERDHLHILENSGARAVIVSSAKLARPLLPAILRSDRAEHVIGIEPLRQAQAGTVRFHDWANVLAGDTAAARAAVEERAAGMRREDLACIIYTSGTGGVPRGVMLHHGAILRNVAGAARVIAEDFGWGDEVFLSFLPLSHAYEHSGGQFLPIGLGAEIAYAEGLEKLASNIEEVRPTIMVVVPRLFEVLRTRIMRQVEKQGRVANLLMDRALALGEREAAGNRSLFDRPLNFVLDKTLRPKIQARFGGRMKAMVSGGAPLNPEIGVFFDSMGLTLLQGYGQTEAGPVVSCNRPAAGIRMDTVGPPLSGVDVKIAEDGEILVRGELVMHGYWRNEEETSRVLKRDLADPDGPPWLHTGDIGHFDEAGRIMITDRKKDMIVNDKGDNVAPQKIEGMLTLQPEIAQAMVTGDRRPYIVGLIVPDSEWAVAWAQAQGEKFDMAALQGLPAFRSAVRAAVDRVNADVSVIEKVRQFAFADEPFGIENEEMTPSLKIRRHKIRERYGARLDALYKA</sequence>
<evidence type="ECO:0000259" key="3">
    <source>
        <dbReference type="Pfam" id="PF00501"/>
    </source>
</evidence>
<dbReference type="SUPFAM" id="SSF56801">
    <property type="entry name" value="Acetyl-CoA synthetase-like"/>
    <property type="match status" value="1"/>
</dbReference>
<dbReference type="EMBL" id="JBHSDR010000003">
    <property type="protein sequence ID" value="MFC4293883.1"/>
    <property type="molecule type" value="Genomic_DNA"/>
</dbReference>
<dbReference type="Proteomes" id="UP001595828">
    <property type="component" value="Unassembled WGS sequence"/>
</dbReference>
<dbReference type="InterPro" id="IPR000873">
    <property type="entry name" value="AMP-dep_synth/lig_dom"/>
</dbReference>
<proteinExistence type="predicted"/>
<dbReference type="PANTHER" id="PTHR43272">
    <property type="entry name" value="LONG-CHAIN-FATTY-ACID--COA LIGASE"/>
    <property type="match status" value="1"/>
</dbReference>
<evidence type="ECO:0000256" key="1">
    <source>
        <dbReference type="ARBA" id="ARBA00022741"/>
    </source>
</evidence>
<gene>
    <name evidence="4" type="ORF">ACFO0A_02295</name>
</gene>
<dbReference type="InterPro" id="IPR042099">
    <property type="entry name" value="ANL_N_sf"/>
</dbReference>
<dbReference type="CDD" id="cd05907">
    <property type="entry name" value="VL_LC_FACS_like"/>
    <property type="match status" value="1"/>
</dbReference>